<gene>
    <name evidence="2" type="ORF">DW839_11660</name>
    <name evidence="1" type="ORF">DWW02_12080</name>
</gene>
<dbReference type="EMBL" id="QRZM01000004">
    <property type="protein sequence ID" value="RGV76109.1"/>
    <property type="molecule type" value="Genomic_DNA"/>
</dbReference>
<dbReference type="RefSeq" id="WP_002572184.1">
    <property type="nucleotide sequence ID" value="NZ_CBCSIM010000003.1"/>
</dbReference>
<organism evidence="1 4">
    <name type="scientific">Enterocloster bolteae</name>
    <dbReference type="NCBI Taxonomy" id="208479"/>
    <lineage>
        <taxon>Bacteria</taxon>
        <taxon>Bacillati</taxon>
        <taxon>Bacillota</taxon>
        <taxon>Clostridia</taxon>
        <taxon>Lachnospirales</taxon>
        <taxon>Lachnospiraceae</taxon>
        <taxon>Enterocloster</taxon>
    </lineage>
</organism>
<evidence type="ECO:0000313" key="1">
    <source>
        <dbReference type="EMBL" id="RGV76109.1"/>
    </source>
</evidence>
<dbReference type="InterPro" id="IPR024227">
    <property type="entry name" value="DUF3795"/>
</dbReference>
<dbReference type="Proteomes" id="UP000283975">
    <property type="component" value="Unassembled WGS sequence"/>
</dbReference>
<dbReference type="Proteomes" id="UP000284543">
    <property type="component" value="Unassembled WGS sequence"/>
</dbReference>
<comment type="caution">
    <text evidence="1">The sequence shown here is derived from an EMBL/GenBank/DDBJ whole genome shotgun (WGS) entry which is preliminary data.</text>
</comment>
<dbReference type="AlphaFoldDB" id="A0A412Z834"/>
<evidence type="ECO:0000313" key="3">
    <source>
        <dbReference type="Proteomes" id="UP000283975"/>
    </source>
</evidence>
<dbReference type="Pfam" id="PF12675">
    <property type="entry name" value="DUF3795"/>
    <property type="match status" value="1"/>
</dbReference>
<sequence>MEREKGIAYCGLACCVCSENVLCPGCRSGGCPGRETCKPFNCCIKNRWEGCWECPQFPCGAAILQKTRIQVFADFAKEYGMDSLIDALEKNQCRGVVYHYPNLLMGDYDSLSSQQEILHLLLNGPQDRIKGGIFMQSFIPWLDRIMAGPLPEEIIAVNFNLYDDGDSCWSMEFTGTRSFDAYDPDWACDEVFTSRDSTLHWVQNTGWQQVLEDTVHTIRAYLANGTYSGRLKAYQGIGAGFVDGDIVILYETPKE</sequence>
<evidence type="ECO:0000313" key="2">
    <source>
        <dbReference type="EMBL" id="RHC56182.1"/>
    </source>
</evidence>
<evidence type="ECO:0000313" key="4">
    <source>
        <dbReference type="Proteomes" id="UP000284543"/>
    </source>
</evidence>
<protein>
    <submittedName>
        <fullName evidence="1">DUF3795 domain-containing protein</fullName>
    </submittedName>
</protein>
<accession>A0A412Z834</accession>
<proteinExistence type="predicted"/>
<name>A0A412Z834_9FIRM</name>
<dbReference type="EMBL" id="QSHZ01000010">
    <property type="protein sequence ID" value="RHC56182.1"/>
    <property type="molecule type" value="Genomic_DNA"/>
</dbReference>
<reference evidence="3 4" key="1">
    <citation type="submission" date="2018-08" db="EMBL/GenBank/DDBJ databases">
        <title>A genome reference for cultivated species of the human gut microbiota.</title>
        <authorList>
            <person name="Zou Y."/>
            <person name="Xue W."/>
            <person name="Luo G."/>
        </authorList>
    </citation>
    <scope>NUCLEOTIDE SEQUENCE [LARGE SCALE GENOMIC DNA]</scope>
    <source>
        <strain evidence="1 4">AF14-18</strain>
        <strain evidence="2 3">AM35-14</strain>
    </source>
</reference>